<evidence type="ECO:0000256" key="3">
    <source>
        <dbReference type="SAM" id="MobiDB-lite"/>
    </source>
</evidence>
<dbReference type="Proteomes" id="UP000239899">
    <property type="component" value="Unassembled WGS sequence"/>
</dbReference>
<feature type="region of interest" description="Disordered" evidence="3">
    <location>
        <begin position="396"/>
        <end position="437"/>
    </location>
</feature>
<dbReference type="GO" id="GO:0006487">
    <property type="term" value="P:protein N-linked glycosylation"/>
    <property type="evidence" value="ECO:0007669"/>
    <property type="project" value="TreeGrafter"/>
</dbReference>
<comment type="similarity">
    <text evidence="1">Belongs to the glycosyltransferase 15 family.</text>
</comment>
<dbReference type="OrthoDB" id="439943at2759"/>
<evidence type="ECO:0000313" key="4">
    <source>
        <dbReference type="EMBL" id="PRW59336.1"/>
    </source>
</evidence>
<keyword evidence="2" id="KW-0808">Transferase</keyword>
<evidence type="ECO:0000313" key="5">
    <source>
        <dbReference type="Proteomes" id="UP000239899"/>
    </source>
</evidence>
<dbReference type="Pfam" id="PF01793">
    <property type="entry name" value="Glyco_transf_15"/>
    <property type="match status" value="2"/>
</dbReference>
<comment type="caution">
    <text evidence="4">The sequence shown here is derived from an EMBL/GenBank/DDBJ whole genome shotgun (WGS) entry which is preliminary data.</text>
</comment>
<keyword evidence="5" id="KW-1185">Reference proteome</keyword>
<feature type="compositionally biased region" description="Low complexity" evidence="3">
    <location>
        <begin position="163"/>
        <end position="177"/>
    </location>
</feature>
<sequence length="575" mass="63220">MAAFQETQWRVNLEFLRATQSGRGRCIRFNHSPETLPPQLAGRLHPGFWGAFVEDAGRLSQRHPYVQKPGAKDMCTWAACFGLGAVVGLFCINPDAGDYGVWEGEARQLVDRWAPGFAQAGCQLSLQRSRDYWLQIDITPGPPPAQPIAPPLPTAVAEWQQAAAPGAPPAQQQVAGALPPPPPPVQDDGKPSKLESSAAVVGQLERRFNARPANRYPYCYLNEKPFSAAFRHAVAAATQAPVLFGLVPAEHWSYPPHINQTRAAEVRAAARERMPYGGSESYRFMCRYFSGFFFDHPLLAGFDWYWRVEPEVDFMCQIEEDPFKAMAAANHSLAWTIVMSEVPETIPGLWPAVQQWLQAAPQHLAPDSLLPAFLDGPIDHGPAAFALPLVGRQQQHRRAQATGGGSGHGSSSGSSTKEADSGSSSGDGGGRGPNEPPLYLQRGYTGCHFWSNFEIGRLGFFRSAAYRSFFAHLEAAGGFFYERWGDAPVHTLAAAVLLDRPQIRWAKDIGYHHGSWSHCPLEPEARPRCDCNPHWDVVPGDQPSCQLDFLTRLAALERRSSLAARTSLAGRQLRQ</sequence>
<evidence type="ECO:0000256" key="1">
    <source>
        <dbReference type="ARBA" id="ARBA00007677"/>
    </source>
</evidence>
<dbReference type="GO" id="GO:0016020">
    <property type="term" value="C:membrane"/>
    <property type="evidence" value="ECO:0007669"/>
    <property type="project" value="InterPro"/>
</dbReference>
<dbReference type="GO" id="GO:0000032">
    <property type="term" value="P:cell wall mannoprotein biosynthetic process"/>
    <property type="evidence" value="ECO:0007669"/>
    <property type="project" value="TreeGrafter"/>
</dbReference>
<dbReference type="InterPro" id="IPR002685">
    <property type="entry name" value="Glyco_trans_15"/>
</dbReference>
<dbReference type="Gene3D" id="3.90.550.10">
    <property type="entry name" value="Spore Coat Polysaccharide Biosynthesis Protein SpsA, Chain A"/>
    <property type="match status" value="1"/>
</dbReference>
<dbReference type="EMBL" id="LHPG02000004">
    <property type="protein sequence ID" value="PRW59336.1"/>
    <property type="molecule type" value="Genomic_DNA"/>
</dbReference>
<dbReference type="PANTHER" id="PTHR31121">
    <property type="entry name" value="ALPHA-1,2 MANNOSYLTRANSFERASE KTR1"/>
    <property type="match status" value="1"/>
</dbReference>
<reference evidence="4 5" key="1">
    <citation type="journal article" date="2018" name="Plant J.">
        <title>Genome sequences of Chlorella sorokiniana UTEX 1602 and Micractinium conductrix SAG 241.80: implications to maltose excretion by a green alga.</title>
        <authorList>
            <person name="Arriola M.B."/>
            <person name="Velmurugan N."/>
            <person name="Zhang Y."/>
            <person name="Plunkett M.H."/>
            <person name="Hondzo H."/>
            <person name="Barney B.M."/>
        </authorList>
    </citation>
    <scope>NUCLEOTIDE SEQUENCE [LARGE SCALE GENOMIC DNA]</scope>
    <source>
        <strain evidence="5">UTEX 1602</strain>
    </source>
</reference>
<protein>
    <submittedName>
        <fullName evidence="4">Glycolipid 2-alpha-mannosyltransferase 1</fullName>
    </submittedName>
</protein>
<dbReference type="GO" id="GO:0005794">
    <property type="term" value="C:Golgi apparatus"/>
    <property type="evidence" value="ECO:0007669"/>
    <property type="project" value="TreeGrafter"/>
</dbReference>
<accession>A0A2P6TZ44</accession>
<feature type="compositionally biased region" description="Low complexity" evidence="3">
    <location>
        <begin position="411"/>
        <end position="424"/>
    </location>
</feature>
<dbReference type="InterPro" id="IPR029044">
    <property type="entry name" value="Nucleotide-diphossugar_trans"/>
</dbReference>
<organism evidence="4 5">
    <name type="scientific">Chlorella sorokiniana</name>
    <name type="common">Freshwater green alga</name>
    <dbReference type="NCBI Taxonomy" id="3076"/>
    <lineage>
        <taxon>Eukaryota</taxon>
        <taxon>Viridiplantae</taxon>
        <taxon>Chlorophyta</taxon>
        <taxon>core chlorophytes</taxon>
        <taxon>Trebouxiophyceae</taxon>
        <taxon>Chlorellales</taxon>
        <taxon>Chlorellaceae</taxon>
        <taxon>Chlorella clade</taxon>
        <taxon>Chlorella</taxon>
    </lineage>
</organism>
<feature type="region of interest" description="Disordered" evidence="3">
    <location>
        <begin position="163"/>
        <end position="195"/>
    </location>
</feature>
<dbReference type="SUPFAM" id="SSF53448">
    <property type="entry name" value="Nucleotide-diphospho-sugar transferases"/>
    <property type="match status" value="1"/>
</dbReference>
<dbReference type="PANTHER" id="PTHR31121:SF6">
    <property type="entry name" value="ALPHA-1,2 MANNOSYLTRANSFERASE KTR1"/>
    <property type="match status" value="1"/>
</dbReference>
<dbReference type="GO" id="GO:0000026">
    <property type="term" value="F:alpha-1,2-mannosyltransferase activity"/>
    <property type="evidence" value="ECO:0007669"/>
    <property type="project" value="TreeGrafter"/>
</dbReference>
<gene>
    <name evidence="4" type="ORF">C2E21_2575</name>
</gene>
<name>A0A2P6TZ44_CHLSO</name>
<proteinExistence type="inferred from homology"/>
<dbReference type="AlphaFoldDB" id="A0A2P6TZ44"/>
<evidence type="ECO:0000256" key="2">
    <source>
        <dbReference type="ARBA" id="ARBA00022679"/>
    </source>
</evidence>